<dbReference type="GeneID" id="112683702"/>
<dbReference type="RefSeq" id="XP_025410634.1">
    <property type="nucleotide sequence ID" value="XM_025554849.1"/>
</dbReference>
<evidence type="ECO:0000256" key="1">
    <source>
        <dbReference type="ARBA" id="ARBA00006407"/>
    </source>
</evidence>
<reference evidence="4" key="1">
    <citation type="submission" date="2025-08" db="UniProtKB">
        <authorList>
            <consortium name="RefSeq"/>
        </authorList>
    </citation>
    <scope>IDENTIFICATION</scope>
    <source>
        <tissue evidence="4">Whole body</tissue>
    </source>
</reference>
<comment type="similarity">
    <text evidence="1">Belongs to the CBP3 family.</text>
</comment>
<feature type="domain" description="Ubiquinol-cytochrome c chaperone" evidence="2">
    <location>
        <begin position="95"/>
        <end position="230"/>
    </location>
</feature>
<organism evidence="3 4">
    <name type="scientific">Sipha flava</name>
    <name type="common">yellow sugarcane aphid</name>
    <dbReference type="NCBI Taxonomy" id="143950"/>
    <lineage>
        <taxon>Eukaryota</taxon>
        <taxon>Metazoa</taxon>
        <taxon>Ecdysozoa</taxon>
        <taxon>Arthropoda</taxon>
        <taxon>Hexapoda</taxon>
        <taxon>Insecta</taxon>
        <taxon>Pterygota</taxon>
        <taxon>Neoptera</taxon>
        <taxon>Paraneoptera</taxon>
        <taxon>Hemiptera</taxon>
        <taxon>Sternorrhyncha</taxon>
        <taxon>Aphidomorpha</taxon>
        <taxon>Aphidoidea</taxon>
        <taxon>Aphididae</taxon>
        <taxon>Sipha</taxon>
    </lineage>
</organism>
<dbReference type="OrthoDB" id="4007at2759"/>
<dbReference type="GO" id="GO:0034551">
    <property type="term" value="P:mitochondrial respiratory chain complex III assembly"/>
    <property type="evidence" value="ECO:0007669"/>
    <property type="project" value="TreeGrafter"/>
</dbReference>
<sequence length="239" mass="28385">MFFPVRKSFAIQLRSVYSIATKSNGLLHSKIMKFPISKRYAASDYIGVETKSRISDFINRFQIMNPLNKSRFEANSWILYEKVVDQIPFEEIIKKLNLPDTLNSWFVITELHLWMIFVRLMHEKTKGSMIRNFIMEALWNDVEFRSKKLGHISSDIRHKQITELSDQLRGALVGYDEGWLTNDMVLASMVWRRIFNQQCDDPEKIESVVRYIRKQMSILQLQTFDSLFTEKDVKWIKFI</sequence>
<dbReference type="Pfam" id="PF03981">
    <property type="entry name" value="Ubiq_cyt_C_chap"/>
    <property type="match status" value="1"/>
</dbReference>
<dbReference type="PANTHER" id="PTHR12184">
    <property type="entry name" value="UBIQUINOL-CYTOCHROME C REDUCTASE COMPLEX ASSEMBLY FACTOR 1 FAMILY MEMBER"/>
    <property type="match status" value="1"/>
</dbReference>
<dbReference type="InterPro" id="IPR021150">
    <property type="entry name" value="Ubiq_cyt_c_chap"/>
</dbReference>
<protein>
    <submittedName>
        <fullName evidence="4">Ubiquinol-cytochrome-c reductase complex assembly factor 1</fullName>
    </submittedName>
</protein>
<keyword evidence="3" id="KW-1185">Reference proteome</keyword>
<name>A0A8B8FIA5_9HEMI</name>
<dbReference type="GO" id="GO:0005739">
    <property type="term" value="C:mitochondrion"/>
    <property type="evidence" value="ECO:0007669"/>
    <property type="project" value="TreeGrafter"/>
</dbReference>
<gene>
    <name evidence="4" type="primary">LOC112683702</name>
</gene>
<accession>A0A8B8FIA5</accession>
<dbReference type="PANTHER" id="PTHR12184:SF1">
    <property type="entry name" value="UBIQUINOL-CYTOCHROME-C REDUCTASE COMPLEX ASSEMBLY FACTOR 1"/>
    <property type="match status" value="1"/>
</dbReference>
<proteinExistence type="inferred from homology"/>
<evidence type="ECO:0000259" key="2">
    <source>
        <dbReference type="Pfam" id="PF03981"/>
    </source>
</evidence>
<dbReference type="Proteomes" id="UP000694846">
    <property type="component" value="Unplaced"/>
</dbReference>
<evidence type="ECO:0000313" key="4">
    <source>
        <dbReference type="RefSeq" id="XP_025410634.1"/>
    </source>
</evidence>
<evidence type="ECO:0000313" key="3">
    <source>
        <dbReference type="Proteomes" id="UP000694846"/>
    </source>
</evidence>
<dbReference type="CTD" id="55245"/>
<dbReference type="InterPro" id="IPR007129">
    <property type="entry name" value="Ubiqinol_cyt_c_chaperone_CPB3"/>
</dbReference>
<dbReference type="AlphaFoldDB" id="A0A8B8FIA5"/>